<sequence length="288" mass="33274">MQQHHHQRCVDIRRAGLMNSNNKTKFDDFYTKLERIRLSAAASSSKQYPRRTAAELLDESKIYFVKSQEVLHKQQTLSNNQRIKPTYRTPQLQRSPYREYEKDRIQLDFPFQSSTSSTTNTSDCAFESVSVLSLSDQTTLDSTNSPTHRKRTVVPSSVKVIERNARIIKWLFQLHKANELPSFQYYNISIFIANTSASYTKTTGMAQAMFHESNVIRKRTRSVHNQNQAGATLYSSITADDSSLPKSEPRSSSFTKPLHQVIEFVQRKLSRNHNEQIQDFTTIQKTIE</sequence>
<gene>
    <name evidence="3" type="ORF">GRG538_LOCUS7749</name>
    <name evidence="5" type="ORF">HFQ381_LOCUS25984</name>
    <name evidence="4" type="ORF">KIK155_LOCUS23636</name>
    <name evidence="7" type="ORF">QYT958_LOCUS19008</name>
    <name evidence="6" type="ORF">TOA249_LOCUS9663</name>
</gene>
<comment type="caution">
    <text evidence="3">The sequence shown here is derived from an EMBL/GenBank/DDBJ whole genome shotgun (WGS) entry which is preliminary data.</text>
</comment>
<evidence type="ECO:0000313" key="7">
    <source>
        <dbReference type="EMBL" id="CAF4721716.1"/>
    </source>
</evidence>
<evidence type="ECO:0000259" key="2">
    <source>
        <dbReference type="Pfam" id="PF14160"/>
    </source>
</evidence>
<comment type="similarity">
    <text evidence="1">Belongs to the FAM110 family.</text>
</comment>
<proteinExistence type="inferred from homology"/>
<dbReference type="AlphaFoldDB" id="A0A817Y4S5"/>
<evidence type="ECO:0000313" key="4">
    <source>
        <dbReference type="EMBL" id="CAF3654231.1"/>
    </source>
</evidence>
<dbReference type="InterPro" id="IPR025741">
    <property type="entry name" value="FAM110_C"/>
</dbReference>
<evidence type="ECO:0000313" key="5">
    <source>
        <dbReference type="EMBL" id="CAF4477834.1"/>
    </source>
</evidence>
<dbReference type="PANTHER" id="PTHR14758:SF1">
    <property type="entry name" value="CENTROSOME-ASSOCIATED FAM110 C-TERMINAL DOMAIN-CONTAINING PROTEIN"/>
    <property type="match status" value="1"/>
</dbReference>
<dbReference type="Proteomes" id="UP000663872">
    <property type="component" value="Unassembled WGS sequence"/>
</dbReference>
<name>A0A817Y4S5_9BILA</name>
<dbReference type="InterPro" id="IPR025740">
    <property type="entry name" value="FAM110"/>
</dbReference>
<dbReference type="EMBL" id="CAJOBR010003072">
    <property type="protein sequence ID" value="CAF4721716.1"/>
    <property type="molecule type" value="Genomic_DNA"/>
</dbReference>
<evidence type="ECO:0000313" key="8">
    <source>
        <dbReference type="Proteomes" id="UP000663872"/>
    </source>
</evidence>
<reference evidence="3" key="1">
    <citation type="submission" date="2021-02" db="EMBL/GenBank/DDBJ databases">
        <authorList>
            <person name="Nowell W R."/>
        </authorList>
    </citation>
    <scope>NUCLEOTIDE SEQUENCE</scope>
</reference>
<dbReference type="Proteomes" id="UP000663851">
    <property type="component" value="Unassembled WGS sequence"/>
</dbReference>
<evidence type="ECO:0000313" key="3">
    <source>
        <dbReference type="EMBL" id="CAF3376051.1"/>
    </source>
</evidence>
<dbReference type="PANTHER" id="PTHR14758">
    <property type="entry name" value="AGAP005440-PA"/>
    <property type="match status" value="1"/>
</dbReference>
<dbReference type="EMBL" id="CAJOBS010000485">
    <property type="protein sequence ID" value="CAF4586946.1"/>
    <property type="molecule type" value="Genomic_DNA"/>
</dbReference>
<accession>A0A817Y4S5</accession>
<dbReference type="Proteomes" id="UP000663865">
    <property type="component" value="Unassembled WGS sequence"/>
</dbReference>
<evidence type="ECO:0000256" key="1">
    <source>
        <dbReference type="ARBA" id="ARBA00010576"/>
    </source>
</evidence>
<dbReference type="EMBL" id="CAJNYV010004234">
    <property type="protein sequence ID" value="CAF3654231.1"/>
    <property type="molecule type" value="Genomic_DNA"/>
</dbReference>
<dbReference type="Proteomes" id="UP000663838">
    <property type="component" value="Unassembled WGS sequence"/>
</dbReference>
<protein>
    <recommendedName>
        <fullName evidence="2">Centrosome-associated FAM110 C-terminal domain-containing protein</fullName>
    </recommendedName>
</protein>
<dbReference type="EMBL" id="CAJNYT010000829">
    <property type="protein sequence ID" value="CAF3376051.1"/>
    <property type="molecule type" value="Genomic_DNA"/>
</dbReference>
<evidence type="ECO:0000313" key="6">
    <source>
        <dbReference type="EMBL" id="CAF4586946.1"/>
    </source>
</evidence>
<feature type="domain" description="Centrosome-associated FAM110 C-terminal" evidence="2">
    <location>
        <begin position="119"/>
        <end position="177"/>
    </location>
</feature>
<dbReference type="Proteomes" id="UP000663848">
    <property type="component" value="Unassembled WGS sequence"/>
</dbReference>
<organism evidence="3 8">
    <name type="scientific">Rotaria socialis</name>
    <dbReference type="NCBI Taxonomy" id="392032"/>
    <lineage>
        <taxon>Eukaryota</taxon>
        <taxon>Metazoa</taxon>
        <taxon>Spiralia</taxon>
        <taxon>Gnathifera</taxon>
        <taxon>Rotifera</taxon>
        <taxon>Eurotatoria</taxon>
        <taxon>Bdelloidea</taxon>
        <taxon>Philodinida</taxon>
        <taxon>Philodinidae</taxon>
        <taxon>Rotaria</taxon>
    </lineage>
</organism>
<dbReference type="EMBL" id="CAJOBO010003016">
    <property type="protein sequence ID" value="CAF4477834.1"/>
    <property type="molecule type" value="Genomic_DNA"/>
</dbReference>
<dbReference type="Pfam" id="PF14160">
    <property type="entry name" value="FAM110_C"/>
    <property type="match status" value="1"/>
</dbReference>